<accession>A0A1G7PMI0</accession>
<dbReference type="STRING" id="551996.SAMN05192573_101593"/>
<protein>
    <recommendedName>
        <fullName evidence="4">Oligosaccharide repeat unit polymerase</fullName>
    </recommendedName>
</protein>
<evidence type="ECO:0000313" key="2">
    <source>
        <dbReference type="EMBL" id="SDF86869.1"/>
    </source>
</evidence>
<feature type="transmembrane region" description="Helical" evidence="1">
    <location>
        <begin position="220"/>
        <end position="249"/>
    </location>
</feature>
<dbReference type="EMBL" id="FNCG01000001">
    <property type="protein sequence ID" value="SDF86869.1"/>
    <property type="molecule type" value="Genomic_DNA"/>
</dbReference>
<feature type="transmembrane region" description="Helical" evidence="1">
    <location>
        <begin position="154"/>
        <end position="176"/>
    </location>
</feature>
<gene>
    <name evidence="2" type="ORF">SAMN05192573_101593</name>
</gene>
<dbReference type="RefSeq" id="WP_143020678.1">
    <property type="nucleotide sequence ID" value="NZ_FNCG01000001.1"/>
</dbReference>
<evidence type="ECO:0000313" key="3">
    <source>
        <dbReference type="Proteomes" id="UP000199705"/>
    </source>
</evidence>
<evidence type="ECO:0008006" key="4">
    <source>
        <dbReference type="Google" id="ProtNLM"/>
    </source>
</evidence>
<proteinExistence type="predicted"/>
<sequence length="416" mass="47014">MNNFILFISLTILTIGPILVWPSRYNVPMLLNVGFVFVAYFVPLIMLSDNENYSGEVFDLFYKITVLGAFAYLLGLIIGYLVPLIRMPLSFVIRDNEFYQKRFIKLTQIFLIIGVAGMLLSYLLMGFVPAFASDPLNAKFFRGAYEAPYMRVAVLYRISNLILINALGFGFILVYIKRTFFNISLVILASCVLLSTLNRGTTAFALLTVIGLVCADKGRLYSWLFVIFNSFTIIIGSISYYIIGLIFGIDQFTDLYSEDSLWTLIASGAPDISDQLQFLKMYLLNPELTYGKTFLGGLIPGHYQWNPSVWALKVISPDTDLNDITSGGLRLPVSIWGYTAFSWLGVIAVSLISGLIMGYFTKYLKHWIKSGSMSKNIVAITFYSLIGIQLSGFYVFSYMFFPPLIVLFFYVFILKK</sequence>
<dbReference type="AlphaFoldDB" id="A0A1G7PMI0"/>
<feature type="transmembrane region" description="Helical" evidence="1">
    <location>
        <begin position="60"/>
        <end position="82"/>
    </location>
</feature>
<keyword evidence="1" id="KW-1133">Transmembrane helix</keyword>
<keyword evidence="3" id="KW-1185">Reference proteome</keyword>
<keyword evidence="1" id="KW-0812">Transmembrane</keyword>
<organism evidence="2 3">
    <name type="scientific">Mucilaginibacter gossypii</name>
    <dbReference type="NCBI Taxonomy" id="551996"/>
    <lineage>
        <taxon>Bacteria</taxon>
        <taxon>Pseudomonadati</taxon>
        <taxon>Bacteroidota</taxon>
        <taxon>Sphingobacteriia</taxon>
        <taxon>Sphingobacteriales</taxon>
        <taxon>Sphingobacteriaceae</taxon>
        <taxon>Mucilaginibacter</taxon>
    </lineage>
</organism>
<feature type="transmembrane region" description="Helical" evidence="1">
    <location>
        <begin position="396"/>
        <end position="414"/>
    </location>
</feature>
<feature type="transmembrane region" description="Helical" evidence="1">
    <location>
        <begin position="109"/>
        <end position="133"/>
    </location>
</feature>
<keyword evidence="1" id="KW-0472">Membrane</keyword>
<evidence type="ECO:0000256" key="1">
    <source>
        <dbReference type="SAM" id="Phobius"/>
    </source>
</evidence>
<feature type="transmembrane region" description="Helical" evidence="1">
    <location>
        <begin position="30"/>
        <end position="48"/>
    </location>
</feature>
<feature type="transmembrane region" description="Helical" evidence="1">
    <location>
        <begin position="182"/>
        <end position="213"/>
    </location>
</feature>
<reference evidence="3" key="1">
    <citation type="submission" date="2016-10" db="EMBL/GenBank/DDBJ databases">
        <authorList>
            <person name="Varghese N."/>
            <person name="Submissions S."/>
        </authorList>
    </citation>
    <scope>NUCLEOTIDE SEQUENCE [LARGE SCALE GENOMIC DNA]</scope>
    <source>
        <strain evidence="3">Gh-67</strain>
    </source>
</reference>
<dbReference type="Proteomes" id="UP000199705">
    <property type="component" value="Unassembled WGS sequence"/>
</dbReference>
<feature type="transmembrane region" description="Helical" evidence="1">
    <location>
        <begin position="335"/>
        <end position="361"/>
    </location>
</feature>
<name>A0A1G7PMI0_9SPHI</name>